<evidence type="ECO:0000256" key="10">
    <source>
        <dbReference type="ARBA" id="ARBA00023180"/>
    </source>
</evidence>
<dbReference type="UniPathway" id="UPA00796">
    <property type="reaction ID" value="UER00771"/>
</dbReference>
<evidence type="ECO:0000256" key="11">
    <source>
        <dbReference type="ARBA" id="ARBA00023239"/>
    </source>
</evidence>
<keyword evidence="7" id="KW-0520">NAD</keyword>
<evidence type="ECO:0000256" key="5">
    <source>
        <dbReference type="ARBA" id="ARBA00022968"/>
    </source>
</evidence>
<dbReference type="Proteomes" id="UP000231436">
    <property type="component" value="Unassembled WGS sequence"/>
</dbReference>
<evidence type="ECO:0000256" key="7">
    <source>
        <dbReference type="ARBA" id="ARBA00023027"/>
    </source>
</evidence>
<comment type="cofactor">
    <cofactor evidence="1">
        <name>NAD(+)</name>
        <dbReference type="ChEBI" id="CHEBI:57540"/>
    </cofactor>
</comment>
<gene>
    <name evidence="14" type="ORF">COV05_04600</name>
</gene>
<sequence length="338" mass="38115">MSQPLTFEHQNILVTGGAGFIGSHLCEYLLKEGHRVICVDNLSTGDAKNIDTLLQNANFRFIRLDINMPFDLESFSELAPFKLPFQGIQQIYHLACPTSIKNFDQFKIQTLLSNSLGNYHILELAKKYRAKILLGSSSVVYGERKDGAPLVEEEEKGIVDHLTPRACYDEGKRFSETMFETYRQVHSLEIRVARIFRTFGPRMPLFDGQLIPDFILHALDGKDLILYGGKGFKTSLAYITDVIDGLVRIMEAKEYAGPINLGSDVDLSLEEVANQIIAMTNSTSKVVEGENFVFLSELALPRIDRAKELGWFPLVRLEDGLRQTIEYMKANKLLLSSL</sequence>
<protein>
    <submittedName>
        <fullName evidence="14">NAD-dependent dehydratase</fullName>
    </submittedName>
</protein>
<dbReference type="SUPFAM" id="SSF51735">
    <property type="entry name" value="NAD(P)-binding Rossmann-fold domains"/>
    <property type="match status" value="1"/>
</dbReference>
<keyword evidence="3" id="KW-0812">Transmembrane</keyword>
<dbReference type="InterPro" id="IPR044516">
    <property type="entry name" value="UXS-like"/>
</dbReference>
<dbReference type="GO" id="GO:0048040">
    <property type="term" value="F:UDP-glucuronate decarboxylase activity"/>
    <property type="evidence" value="ECO:0007669"/>
    <property type="project" value="TreeGrafter"/>
</dbReference>
<feature type="domain" description="NAD-dependent epimerase/dehydratase" evidence="13">
    <location>
        <begin position="12"/>
        <end position="262"/>
    </location>
</feature>
<evidence type="ECO:0000256" key="3">
    <source>
        <dbReference type="ARBA" id="ARBA00022692"/>
    </source>
</evidence>
<dbReference type="InterPro" id="IPR036291">
    <property type="entry name" value="NAD(P)-bd_dom_sf"/>
</dbReference>
<dbReference type="GO" id="GO:0070403">
    <property type="term" value="F:NAD+ binding"/>
    <property type="evidence" value="ECO:0007669"/>
    <property type="project" value="InterPro"/>
</dbReference>
<keyword evidence="9" id="KW-0472">Membrane</keyword>
<evidence type="ECO:0000259" key="13">
    <source>
        <dbReference type="Pfam" id="PF01370"/>
    </source>
</evidence>
<dbReference type="GO" id="GO:0005737">
    <property type="term" value="C:cytoplasm"/>
    <property type="evidence" value="ECO:0007669"/>
    <property type="project" value="TreeGrafter"/>
</dbReference>
<evidence type="ECO:0000313" key="14">
    <source>
        <dbReference type="EMBL" id="PJE76427.1"/>
    </source>
</evidence>
<comment type="subcellular location">
    <subcellularLocation>
        <location evidence="2">Golgi apparatus membrane</location>
        <topology evidence="2">Single-pass type II membrane protein</topology>
    </subcellularLocation>
    <subcellularLocation>
        <location evidence="12">Golgi apparatus</location>
        <location evidence="12">Golgi stack membrane</location>
    </subcellularLocation>
</comment>
<evidence type="ECO:0000256" key="9">
    <source>
        <dbReference type="ARBA" id="ARBA00023136"/>
    </source>
</evidence>
<evidence type="ECO:0000256" key="12">
    <source>
        <dbReference type="ARBA" id="ARBA00037859"/>
    </source>
</evidence>
<evidence type="ECO:0000256" key="1">
    <source>
        <dbReference type="ARBA" id="ARBA00001911"/>
    </source>
</evidence>
<keyword evidence="6" id="KW-1133">Transmembrane helix</keyword>
<dbReference type="GO" id="GO:0033320">
    <property type="term" value="P:UDP-D-xylose biosynthetic process"/>
    <property type="evidence" value="ECO:0007669"/>
    <property type="project" value="UniProtKB-UniPathway"/>
</dbReference>
<proteinExistence type="predicted"/>
<evidence type="ECO:0000313" key="15">
    <source>
        <dbReference type="Proteomes" id="UP000231436"/>
    </source>
</evidence>
<reference evidence="15" key="1">
    <citation type="submission" date="2017-09" db="EMBL/GenBank/DDBJ databases">
        <title>Depth-based differentiation of microbial function through sediment-hosted aquifers and enrichment of novel symbionts in the deep terrestrial subsurface.</title>
        <authorList>
            <person name="Probst A.J."/>
            <person name="Ladd B."/>
            <person name="Jarett J.K."/>
            <person name="Geller-Mcgrath D.E."/>
            <person name="Sieber C.M.K."/>
            <person name="Emerson J.B."/>
            <person name="Anantharaman K."/>
            <person name="Thomas B.C."/>
            <person name="Malmstrom R."/>
            <person name="Stieglmeier M."/>
            <person name="Klingl A."/>
            <person name="Woyke T."/>
            <person name="Ryan C.M."/>
            <person name="Banfield J.F."/>
        </authorList>
    </citation>
    <scope>NUCLEOTIDE SEQUENCE [LARGE SCALE GENOMIC DNA]</scope>
</reference>
<evidence type="ECO:0000256" key="2">
    <source>
        <dbReference type="ARBA" id="ARBA00004323"/>
    </source>
</evidence>
<evidence type="ECO:0000256" key="4">
    <source>
        <dbReference type="ARBA" id="ARBA00022793"/>
    </source>
</evidence>
<dbReference type="EMBL" id="PFEU01000021">
    <property type="protein sequence ID" value="PJE76427.1"/>
    <property type="molecule type" value="Genomic_DNA"/>
</dbReference>
<keyword evidence="4" id="KW-0210">Decarboxylase</keyword>
<keyword evidence="10" id="KW-0325">Glycoprotein</keyword>
<accession>A0A2M8LG50</accession>
<dbReference type="PANTHER" id="PTHR43078">
    <property type="entry name" value="UDP-GLUCURONIC ACID DECARBOXYLASE-RELATED"/>
    <property type="match status" value="1"/>
</dbReference>
<dbReference type="AlphaFoldDB" id="A0A2M8LG50"/>
<keyword evidence="8" id="KW-0333">Golgi apparatus</keyword>
<dbReference type="InterPro" id="IPR001509">
    <property type="entry name" value="Epimerase_deHydtase"/>
</dbReference>
<dbReference type="Gene3D" id="3.40.50.720">
    <property type="entry name" value="NAD(P)-binding Rossmann-like Domain"/>
    <property type="match status" value="1"/>
</dbReference>
<keyword evidence="11" id="KW-0456">Lyase</keyword>
<comment type="caution">
    <text evidence="14">The sequence shown here is derived from an EMBL/GenBank/DDBJ whole genome shotgun (WGS) entry which is preliminary data.</text>
</comment>
<dbReference type="GO" id="GO:0042732">
    <property type="term" value="P:D-xylose metabolic process"/>
    <property type="evidence" value="ECO:0007669"/>
    <property type="project" value="InterPro"/>
</dbReference>
<keyword evidence="5" id="KW-0735">Signal-anchor</keyword>
<dbReference type="Pfam" id="PF01370">
    <property type="entry name" value="Epimerase"/>
    <property type="match status" value="1"/>
</dbReference>
<dbReference type="PANTHER" id="PTHR43078:SF6">
    <property type="entry name" value="UDP-GLUCURONIC ACID DECARBOXYLASE 1"/>
    <property type="match status" value="1"/>
</dbReference>
<name>A0A2M8LG50_9BACT</name>
<dbReference type="FunFam" id="3.40.50.720:FF:000065">
    <property type="entry name" value="UDP-glucuronic acid decarboxylase 1"/>
    <property type="match status" value="1"/>
</dbReference>
<organism evidence="14 15">
    <name type="scientific">Candidatus Uhrbacteria bacterium CG10_big_fil_rev_8_21_14_0_10_48_16</name>
    <dbReference type="NCBI Taxonomy" id="1975038"/>
    <lineage>
        <taxon>Bacteria</taxon>
        <taxon>Candidatus Uhriibacteriota</taxon>
    </lineage>
</organism>
<evidence type="ECO:0000256" key="8">
    <source>
        <dbReference type="ARBA" id="ARBA00023034"/>
    </source>
</evidence>
<evidence type="ECO:0000256" key="6">
    <source>
        <dbReference type="ARBA" id="ARBA00022989"/>
    </source>
</evidence>